<sequence length="34" mass="4163">MFLITNHLYKWKHFHRQSNIRTDCVNGITSQIYP</sequence>
<dbReference type="Gramene" id="KQK96611">
    <property type="protein sequence ID" value="KQK96611"/>
    <property type="gene ID" value="SETIT_013101mg"/>
</dbReference>
<evidence type="ECO:0000313" key="1">
    <source>
        <dbReference type="EnsemblPlants" id="KQK96611"/>
    </source>
</evidence>
<reference evidence="1" key="2">
    <citation type="submission" date="2018-08" db="UniProtKB">
        <authorList>
            <consortium name="EnsemblPlants"/>
        </authorList>
    </citation>
    <scope>IDENTIFICATION</scope>
    <source>
        <strain evidence="1">Yugu1</strain>
    </source>
</reference>
<dbReference type="HOGENOM" id="CLU_3377962_0_0_1"/>
<dbReference type="Proteomes" id="UP000004995">
    <property type="component" value="Unassembled WGS sequence"/>
</dbReference>
<accession>K3YFT3</accession>
<name>K3YFT3_SETIT</name>
<dbReference type="AlphaFoldDB" id="K3YFT3"/>
<organism evidence="1 2">
    <name type="scientific">Setaria italica</name>
    <name type="common">Foxtail millet</name>
    <name type="synonym">Panicum italicum</name>
    <dbReference type="NCBI Taxonomy" id="4555"/>
    <lineage>
        <taxon>Eukaryota</taxon>
        <taxon>Viridiplantae</taxon>
        <taxon>Streptophyta</taxon>
        <taxon>Embryophyta</taxon>
        <taxon>Tracheophyta</taxon>
        <taxon>Spermatophyta</taxon>
        <taxon>Magnoliopsida</taxon>
        <taxon>Liliopsida</taxon>
        <taxon>Poales</taxon>
        <taxon>Poaceae</taxon>
        <taxon>PACMAD clade</taxon>
        <taxon>Panicoideae</taxon>
        <taxon>Panicodae</taxon>
        <taxon>Paniceae</taxon>
        <taxon>Cenchrinae</taxon>
        <taxon>Setaria</taxon>
    </lineage>
</organism>
<evidence type="ECO:0000313" key="2">
    <source>
        <dbReference type="Proteomes" id="UP000004995"/>
    </source>
</evidence>
<dbReference type="EMBL" id="AGNK02004214">
    <property type="status" value="NOT_ANNOTATED_CDS"/>
    <property type="molecule type" value="Genomic_DNA"/>
</dbReference>
<reference evidence="2" key="1">
    <citation type="journal article" date="2012" name="Nat. Biotechnol.">
        <title>Reference genome sequence of the model plant Setaria.</title>
        <authorList>
            <person name="Bennetzen J.L."/>
            <person name="Schmutz J."/>
            <person name="Wang H."/>
            <person name="Percifield R."/>
            <person name="Hawkins J."/>
            <person name="Pontaroli A.C."/>
            <person name="Estep M."/>
            <person name="Feng L."/>
            <person name="Vaughn J.N."/>
            <person name="Grimwood J."/>
            <person name="Jenkins J."/>
            <person name="Barry K."/>
            <person name="Lindquist E."/>
            <person name="Hellsten U."/>
            <person name="Deshpande S."/>
            <person name="Wang X."/>
            <person name="Wu X."/>
            <person name="Mitros T."/>
            <person name="Triplett J."/>
            <person name="Yang X."/>
            <person name="Ye C.Y."/>
            <person name="Mauro-Herrera M."/>
            <person name="Wang L."/>
            <person name="Li P."/>
            <person name="Sharma M."/>
            <person name="Sharma R."/>
            <person name="Ronald P.C."/>
            <person name="Panaud O."/>
            <person name="Kellogg E.A."/>
            <person name="Brutnell T.P."/>
            <person name="Doust A.N."/>
            <person name="Tuskan G.A."/>
            <person name="Rokhsar D."/>
            <person name="Devos K.M."/>
        </authorList>
    </citation>
    <scope>NUCLEOTIDE SEQUENCE [LARGE SCALE GENOMIC DNA]</scope>
    <source>
        <strain evidence="2">cv. Yugu1</strain>
    </source>
</reference>
<dbReference type="InParanoid" id="K3YFT3"/>
<protein>
    <submittedName>
        <fullName evidence="1">Uncharacterized protein</fullName>
    </submittedName>
</protein>
<keyword evidence="2" id="KW-1185">Reference proteome</keyword>
<proteinExistence type="predicted"/>
<dbReference type="EnsemblPlants" id="KQK96611">
    <property type="protein sequence ID" value="KQK96611"/>
    <property type="gene ID" value="SETIT_013101mg"/>
</dbReference>